<dbReference type="InterPro" id="IPR000330">
    <property type="entry name" value="SNF2_N"/>
</dbReference>
<dbReference type="SUPFAM" id="SSF52540">
    <property type="entry name" value="P-loop containing nucleoside triphosphate hydrolases"/>
    <property type="match status" value="2"/>
</dbReference>
<dbReference type="RefSeq" id="WP_034557991.1">
    <property type="nucleotide sequence ID" value="NZ_FZML01000041.1"/>
</dbReference>
<dbReference type="GO" id="GO:0006304">
    <property type="term" value="P:DNA modification"/>
    <property type="evidence" value="ECO:0007669"/>
    <property type="project" value="InterPro"/>
</dbReference>
<dbReference type="PROSITE" id="PS51194">
    <property type="entry name" value="HELICASE_CTER"/>
    <property type="match status" value="1"/>
</dbReference>
<accession>A0A099TZI4</accession>
<dbReference type="CDD" id="cd02440">
    <property type="entry name" value="AdoMet_MTases"/>
    <property type="match status" value="1"/>
</dbReference>
<dbReference type="Pfam" id="PF00176">
    <property type="entry name" value="SNF2-rel_dom"/>
    <property type="match status" value="1"/>
</dbReference>
<keyword evidence="8" id="KW-1185">Reference proteome</keyword>
<evidence type="ECO:0000256" key="1">
    <source>
        <dbReference type="SAM" id="Coils"/>
    </source>
</evidence>
<dbReference type="Proteomes" id="UP000255139">
    <property type="component" value="Unassembled WGS sequence"/>
</dbReference>
<dbReference type="PROSITE" id="PS51192">
    <property type="entry name" value="HELICASE_ATP_BIND_1"/>
    <property type="match status" value="1"/>
</dbReference>
<dbReference type="PROSITE" id="PS00092">
    <property type="entry name" value="N6_MTASE"/>
    <property type="match status" value="1"/>
</dbReference>
<keyword evidence="5" id="KW-0347">Helicase</keyword>
<dbReference type="InterPro" id="IPR001650">
    <property type="entry name" value="Helicase_C-like"/>
</dbReference>
<dbReference type="GO" id="GO:0009007">
    <property type="term" value="F:site-specific DNA-methyltransferase (adenine-specific) activity"/>
    <property type="evidence" value="ECO:0007669"/>
    <property type="project" value="UniProtKB-EC"/>
</dbReference>
<evidence type="ECO:0000313" key="5">
    <source>
        <dbReference type="EMBL" id="STQ85773.1"/>
    </source>
</evidence>
<dbReference type="InterPro" id="IPR014001">
    <property type="entry name" value="Helicase_ATP-bd"/>
</dbReference>
<feature type="coiled-coil region" evidence="1">
    <location>
        <begin position="329"/>
        <end position="356"/>
    </location>
</feature>
<dbReference type="PRINTS" id="PR00507">
    <property type="entry name" value="N12N6MTFRASE"/>
</dbReference>
<dbReference type="GO" id="GO:0004386">
    <property type="term" value="F:helicase activity"/>
    <property type="evidence" value="ECO:0007669"/>
    <property type="project" value="UniProtKB-KW"/>
</dbReference>
<sequence>MDSLKLLKDILENPRVLNDSEKEILSNFRGFGKASNELFKNIKEKGEAYRELESLLNSLSEHLGEKITPLDMLKRASDAFYTPMPIIREMVSLAQSFGLKEGHYVLEPSVGVGRFLSELSNKGLNIHGIEIDSISAKLASLIYPNVKINKSGFEKSKYAINDFYDLVIGNPPYGNFIIKDSNFRATAHNYFMKKGIDNLAENGISIQIVTHNFMDAKDKLTRAKIAENAAFMGGVRLPNTAFKDAKVTTDILVFRKAGKGEKLDNSWIETTDFNGMQVSKYFLDNPQNVLGNMQVGKGQFGDVIEVVNKDFDINSLKLQEYIKHDNLALTTHKSNRESLLQEVEEANKAKEFIGENSPLVLKDNEIYRHGNIINVEAELKELTDWSESTITQRAKALKDMLPDINNVRETLSKLQNAEREGLEYETIEALRKDLNTQYQKLVGKNSSFYNKNGAISQKFKAYEMLDDESFELFALEKKAIVNNDKVVGAIKSDIFTKRVNYPYIAPQSANNLNEAVAITLNETGSYNYGRIAELLGKDIKSVKKELLDNKIHYLDNNGEHIEKEAFLSGDVKTRLESFHDENGLPKFSEDESIRKYQEIAYNDLKNVIPDDIELPLVNIPLGANWLDKNITDSFLRDVLESNIETSYIHGVGWNFKYDKGITTGRDLTIATSDKFREQTGISTIDGAYYLEDMFNNKTLKVQKTIFSKEKPNAVTYTDPIASQSLESMKKQLSAEFKNFILENESFTDIAQKQYNDTFNRIVQRKYDGSHIQLIGKNADISMREHQNNAIFRFLQENSTLLAHDVGTGKSYTMVASSIEAKRIGIIKKPMIVVPNNVAPQLAAEARRLYPNAKIQLVQAVSKKDKNKQLARIKNNDNDITITTYTAFTNMNISPSYFERYIQNELKYIDKIIEKLAKDPNTPKRVMNAALNKRDKLKEKLENYIQEIENEKQNLFFDDLGIDSLMFDEAHYLKNLPIQTAQRNVRGIGAANSQRALDAMMKVTHVFDNDKGKVLFATGTPITNFISDVYVLQRFLSPKGLESAGIEHFDEWCKQFAGAASEFELKATGDYKLTTRLRDFTNLPELKNQYLQFADVVTKDDMKKAAEKQGIKNLEPEIERINVVIDKNSHQAEFMELIKKRAEKIEQNKRASMEKGSDNMLKIISDSNKASLDMRLIDRSLERDSNGKIAQSANNIYQNYKQYDNVKGTQLVFLDTSVPKKKVSPKKIEKLGKELKNLQKRIDELEELGDFEKVENLSKKKEDLEIQIEQYKDGFSVYDDLKEVLIEKGIKENEIAFIHDYQAEGNSKWSKNVLREKINSGEIRVLIGSTGKMGAGSNFQERLVALHHLDLNWTPANMEQREGRIIRQGNRLIDEIPNFKAKIYTYVTKEMSDALMLQTLEQKQKIIKQIQDPNLKARFVEDTSEDNLHGRLKAMASPNAEQHLEFMGLQKELDLLNNTIATSKNIVANNTRKIKEAQDFLARNSQKLEYLKEFIKDTKDNDTLSINAKTWNLKEDKKAKKDTKENDKQKTKSKEKENDVINQALAEVMKDFARNPDKMQIIGTYKGKNLMAYKASSGVEMLLGDDLKNSFPLNKIDLKQAYYDELNYLTRLNNGYTRLIKGDYASVLEGQIYEKETQIAKSKKALEREKGNDLSQTQKLLEERAYRQKELAIFLGMGEQKDHEFMEAVLGEYYKKIIHDKINAEKEGLDIESNKEAKNVKETQADIHKHRQETKEALETLLNKDIINNKTGLKAQVSSKSLAKMLSTTAINKSVANGFSELEHIQAVQNIQKLYENATLKETTKDKSGANNLLIHRFNSPFNDNNVLITIKETTLGKTKGNKIYSVELELIEQSAPTHSTT</sequence>
<evidence type="ECO:0000256" key="2">
    <source>
        <dbReference type="SAM" id="MobiDB-lite"/>
    </source>
</evidence>
<feature type="domain" description="Helicase ATP-binding" evidence="3">
    <location>
        <begin position="790"/>
        <end position="1038"/>
    </location>
</feature>
<protein>
    <submittedName>
        <fullName evidence="5">Helicase, Snf2 family</fullName>
    </submittedName>
</protein>
<keyword evidence="5" id="KW-0547">Nucleotide-binding</keyword>
<dbReference type="InterPro" id="IPR052933">
    <property type="entry name" value="DNA_Protect_Modify"/>
</dbReference>
<reference evidence="6 7" key="1">
    <citation type="journal article" date="2014" name="Genome Announc.">
        <title>Draft genome sequences of eight enterohepatic helicobacter species isolated from both laboratory and wild rodents.</title>
        <authorList>
            <person name="Sheh A."/>
            <person name="Shen Z."/>
            <person name="Fox J.G."/>
        </authorList>
    </citation>
    <scope>NUCLEOTIDE SEQUENCE [LARGE SCALE GENOMIC DNA]</scope>
    <source>
        <strain evidence="6 7">ST1</strain>
    </source>
</reference>
<evidence type="ECO:0000313" key="6">
    <source>
        <dbReference type="EMBL" id="TLD98796.1"/>
    </source>
</evidence>
<dbReference type="Pfam" id="PF07669">
    <property type="entry name" value="Eco57I"/>
    <property type="match status" value="1"/>
</dbReference>
<name>A0A099TZI4_9HELI</name>
<dbReference type="InterPro" id="IPR002052">
    <property type="entry name" value="DNA_methylase_N6_adenine_CS"/>
</dbReference>
<dbReference type="Pfam" id="PF18798">
    <property type="entry name" value="LPD3"/>
    <property type="match status" value="1"/>
</dbReference>
<gene>
    <name evidence="6" type="ORF">LS73_008195</name>
    <name evidence="5" type="ORF">NCTC12714_00561</name>
</gene>
<keyword evidence="1" id="KW-0175">Coiled coil</keyword>
<evidence type="ECO:0000313" key="8">
    <source>
        <dbReference type="Proteomes" id="UP000255139"/>
    </source>
</evidence>
<organism evidence="5 8">
    <name type="scientific">Helicobacter muridarum</name>
    <dbReference type="NCBI Taxonomy" id="216"/>
    <lineage>
        <taxon>Bacteria</taxon>
        <taxon>Pseudomonadati</taxon>
        <taxon>Campylobacterota</taxon>
        <taxon>Epsilonproteobacteria</taxon>
        <taxon>Campylobacterales</taxon>
        <taxon>Helicobacteraceae</taxon>
        <taxon>Helicobacter</taxon>
    </lineage>
</organism>
<dbReference type="STRING" id="216.LS73_05335"/>
<dbReference type="SMART" id="SM00487">
    <property type="entry name" value="DEXDc"/>
    <property type="match status" value="1"/>
</dbReference>
<proteinExistence type="predicted"/>
<dbReference type="Gene3D" id="3.40.50.150">
    <property type="entry name" value="Vaccinia Virus protein VP39"/>
    <property type="match status" value="1"/>
</dbReference>
<dbReference type="SUPFAM" id="SSF53335">
    <property type="entry name" value="S-adenosyl-L-methionine-dependent methyltransferases"/>
    <property type="match status" value="1"/>
</dbReference>
<dbReference type="InterPro" id="IPR011639">
    <property type="entry name" value="MethylTrfase_TaqI-like_dom"/>
</dbReference>
<keyword evidence="5" id="KW-0067">ATP-binding</keyword>
<feature type="domain" description="Helicase C-terminal" evidence="4">
    <location>
        <begin position="1236"/>
        <end position="1420"/>
    </location>
</feature>
<feature type="region of interest" description="Disordered" evidence="2">
    <location>
        <begin position="1515"/>
        <end position="1537"/>
    </location>
</feature>
<dbReference type="InterPro" id="IPR027417">
    <property type="entry name" value="P-loop_NTPase"/>
</dbReference>
<dbReference type="PANTHER" id="PTHR41313:SF1">
    <property type="entry name" value="DNA METHYLASE ADENINE-SPECIFIC DOMAIN-CONTAINING PROTEIN"/>
    <property type="match status" value="1"/>
</dbReference>
<feature type="coiled-coil region" evidence="1">
    <location>
        <begin position="1227"/>
        <end position="1273"/>
    </location>
</feature>
<dbReference type="EMBL" id="JRPD02000023">
    <property type="protein sequence ID" value="TLD98796.1"/>
    <property type="molecule type" value="Genomic_DNA"/>
</dbReference>
<dbReference type="InterPro" id="IPR040824">
    <property type="entry name" value="LPD3"/>
</dbReference>
<dbReference type="InterPro" id="IPR029063">
    <property type="entry name" value="SAM-dependent_MTases_sf"/>
</dbReference>
<dbReference type="GO" id="GO:0005524">
    <property type="term" value="F:ATP binding"/>
    <property type="evidence" value="ECO:0007669"/>
    <property type="project" value="InterPro"/>
</dbReference>
<evidence type="ECO:0000259" key="4">
    <source>
        <dbReference type="PROSITE" id="PS51194"/>
    </source>
</evidence>
<evidence type="ECO:0000259" key="3">
    <source>
        <dbReference type="PROSITE" id="PS51192"/>
    </source>
</evidence>
<dbReference type="OrthoDB" id="18878at2"/>
<keyword evidence="5" id="KW-0378">Hydrolase</keyword>
<dbReference type="GO" id="GO:0003676">
    <property type="term" value="F:nucleic acid binding"/>
    <property type="evidence" value="ECO:0007669"/>
    <property type="project" value="InterPro"/>
</dbReference>
<dbReference type="GO" id="GO:0032259">
    <property type="term" value="P:methylation"/>
    <property type="evidence" value="ECO:0007669"/>
    <property type="project" value="InterPro"/>
</dbReference>
<dbReference type="EMBL" id="UGJE01000002">
    <property type="protein sequence ID" value="STQ85773.1"/>
    <property type="molecule type" value="Genomic_DNA"/>
</dbReference>
<reference evidence="5 8" key="2">
    <citation type="submission" date="2018-06" db="EMBL/GenBank/DDBJ databases">
        <authorList>
            <consortium name="Pathogen Informatics"/>
            <person name="Doyle S."/>
        </authorList>
    </citation>
    <scope>NUCLEOTIDE SEQUENCE [LARGE SCALE GENOMIC DNA]</scope>
    <source>
        <strain evidence="5 8">NCTC12714</strain>
    </source>
</reference>
<dbReference type="Gene3D" id="3.40.50.300">
    <property type="entry name" value="P-loop containing nucleotide triphosphate hydrolases"/>
    <property type="match status" value="2"/>
</dbReference>
<dbReference type="Proteomes" id="UP000029922">
    <property type="component" value="Unassembled WGS sequence"/>
</dbReference>
<evidence type="ECO:0000313" key="7">
    <source>
        <dbReference type="Proteomes" id="UP000029922"/>
    </source>
</evidence>
<feature type="coiled-coil region" evidence="1">
    <location>
        <begin position="926"/>
        <end position="957"/>
    </location>
</feature>
<dbReference type="PANTHER" id="PTHR41313">
    <property type="entry name" value="ADENINE-SPECIFIC METHYLTRANSFERASE"/>
    <property type="match status" value="1"/>
</dbReference>